<feature type="chain" id="PRO_5005535763" description="Protein G12" evidence="1">
    <location>
        <begin position="22"/>
        <end position="212"/>
    </location>
</feature>
<organism evidence="2 3">
    <name type="scientific">Lucilia cuprina</name>
    <name type="common">Green bottle fly</name>
    <name type="synonym">Australian sheep blowfly</name>
    <dbReference type="NCBI Taxonomy" id="7375"/>
    <lineage>
        <taxon>Eukaryota</taxon>
        <taxon>Metazoa</taxon>
        <taxon>Ecdysozoa</taxon>
        <taxon>Arthropoda</taxon>
        <taxon>Hexapoda</taxon>
        <taxon>Insecta</taxon>
        <taxon>Pterygota</taxon>
        <taxon>Neoptera</taxon>
        <taxon>Endopterygota</taxon>
        <taxon>Diptera</taxon>
        <taxon>Brachycera</taxon>
        <taxon>Muscomorpha</taxon>
        <taxon>Oestroidea</taxon>
        <taxon>Calliphoridae</taxon>
        <taxon>Luciliinae</taxon>
        <taxon>Lucilia</taxon>
    </lineage>
</organism>
<keyword evidence="1" id="KW-0732">Signal</keyword>
<comment type="caution">
    <text evidence="2">The sequence shown here is derived from an EMBL/GenBank/DDBJ whole genome shotgun (WGS) entry which is preliminary data.</text>
</comment>
<dbReference type="AlphaFoldDB" id="A0A0L0C4A9"/>
<gene>
    <name evidence="2" type="ORF">FF38_12675</name>
</gene>
<keyword evidence="3" id="KW-1185">Reference proteome</keyword>
<name>A0A0L0C4A9_LUCCU</name>
<feature type="signal peptide" evidence="1">
    <location>
        <begin position="1"/>
        <end position="21"/>
    </location>
</feature>
<proteinExistence type="predicted"/>
<reference evidence="2 3" key="1">
    <citation type="journal article" date="2015" name="Nat. Commun.">
        <title>Lucilia cuprina genome unlocks parasitic fly biology to underpin future interventions.</title>
        <authorList>
            <person name="Anstead C.A."/>
            <person name="Korhonen P.K."/>
            <person name="Young N.D."/>
            <person name="Hall R.S."/>
            <person name="Jex A.R."/>
            <person name="Murali S.C."/>
            <person name="Hughes D.S."/>
            <person name="Lee S.F."/>
            <person name="Perry T."/>
            <person name="Stroehlein A.J."/>
            <person name="Ansell B.R."/>
            <person name="Breugelmans B."/>
            <person name="Hofmann A."/>
            <person name="Qu J."/>
            <person name="Dugan S."/>
            <person name="Lee S.L."/>
            <person name="Chao H."/>
            <person name="Dinh H."/>
            <person name="Han Y."/>
            <person name="Doddapaneni H.V."/>
            <person name="Worley K.C."/>
            <person name="Muzny D.M."/>
            <person name="Ioannidis P."/>
            <person name="Waterhouse R.M."/>
            <person name="Zdobnov E.M."/>
            <person name="James P.J."/>
            <person name="Bagnall N.H."/>
            <person name="Kotze A.C."/>
            <person name="Gibbs R.A."/>
            <person name="Richards S."/>
            <person name="Batterham P."/>
            <person name="Gasser R.B."/>
        </authorList>
    </citation>
    <scope>NUCLEOTIDE SEQUENCE [LARGE SCALE GENOMIC DNA]</scope>
    <source>
        <strain evidence="2 3">LS</strain>
        <tissue evidence="2">Full body</tissue>
    </source>
</reference>
<evidence type="ECO:0000256" key="1">
    <source>
        <dbReference type="SAM" id="SignalP"/>
    </source>
</evidence>
<evidence type="ECO:0008006" key="4">
    <source>
        <dbReference type="Google" id="ProtNLM"/>
    </source>
</evidence>
<evidence type="ECO:0000313" key="3">
    <source>
        <dbReference type="Proteomes" id="UP000037069"/>
    </source>
</evidence>
<accession>A0A0L0C4A9</accession>
<dbReference type="EMBL" id="JRES01000933">
    <property type="protein sequence ID" value="KNC27125.1"/>
    <property type="molecule type" value="Genomic_DNA"/>
</dbReference>
<dbReference type="OrthoDB" id="8031411at2759"/>
<sequence>MSSFNILNIFIVLFLAQSSLSHPTDNKHNELITKVMRKVTPTAFPPGSILLILVENFGIVTKHFATEFNNATEYLLKDEALMNNNNPEVIEFKNKLNILHNLYDPALNDTKYNYDIAAGYVNLTNYYFEQPEMECKVIKELLTKYKLKDINEKMSIDIEMFFENVIKMFEVSKKYFESEISLWFDNFAKLNDLPERINSFIDFSKDQGEKRN</sequence>
<evidence type="ECO:0000313" key="2">
    <source>
        <dbReference type="EMBL" id="KNC27125.1"/>
    </source>
</evidence>
<feature type="non-terminal residue" evidence="2">
    <location>
        <position position="212"/>
    </location>
</feature>
<dbReference type="Proteomes" id="UP000037069">
    <property type="component" value="Unassembled WGS sequence"/>
</dbReference>
<protein>
    <recommendedName>
        <fullName evidence="4">Protein G12</fullName>
    </recommendedName>
</protein>